<reference evidence="2 3" key="1">
    <citation type="submission" date="2021-06" db="EMBL/GenBank/DDBJ databases">
        <title>Caerostris darwini draft genome.</title>
        <authorList>
            <person name="Kono N."/>
            <person name="Arakawa K."/>
        </authorList>
    </citation>
    <scope>NUCLEOTIDE SEQUENCE [LARGE SCALE GENOMIC DNA]</scope>
</reference>
<gene>
    <name evidence="2" type="primary">AVEN_59067_1</name>
    <name evidence="2" type="ORF">CDAR_427431</name>
</gene>
<proteinExistence type="predicted"/>
<dbReference type="Proteomes" id="UP001054837">
    <property type="component" value="Unassembled WGS sequence"/>
</dbReference>
<sequence>MLMPVFIILGALGGVLSSRNVCQRPASVVCFSEADELEKFPINEKELDETCSVIRTTFECLQDYAEKCGLENVNVLQRSGGKLRNYAAIAMMICRKGTLLHSNVVRSLPCLKEIVEQGGQQCREYTRNAFNHLYEHVQRNSDENNNVIFDCLFPAIEANCLVTQTSDRCGSAAKDAVLEIMDMAEVLQECPAELRSKVLDLMEILSLITEEEVYVRGKRLEIQQRVEDKLKPLFLNQRNRERGVVKTTRWKLIVLSKLA</sequence>
<evidence type="ECO:0000313" key="3">
    <source>
        <dbReference type="Proteomes" id="UP001054837"/>
    </source>
</evidence>
<name>A0AAV4PJP7_9ARAC</name>
<organism evidence="2 3">
    <name type="scientific">Caerostris darwini</name>
    <dbReference type="NCBI Taxonomy" id="1538125"/>
    <lineage>
        <taxon>Eukaryota</taxon>
        <taxon>Metazoa</taxon>
        <taxon>Ecdysozoa</taxon>
        <taxon>Arthropoda</taxon>
        <taxon>Chelicerata</taxon>
        <taxon>Arachnida</taxon>
        <taxon>Araneae</taxon>
        <taxon>Araneomorphae</taxon>
        <taxon>Entelegynae</taxon>
        <taxon>Araneoidea</taxon>
        <taxon>Araneidae</taxon>
        <taxon>Caerostris</taxon>
    </lineage>
</organism>
<comment type="caution">
    <text evidence="2">The sequence shown here is derived from an EMBL/GenBank/DDBJ whole genome shotgun (WGS) entry which is preliminary data.</text>
</comment>
<evidence type="ECO:0000256" key="1">
    <source>
        <dbReference type="SAM" id="SignalP"/>
    </source>
</evidence>
<evidence type="ECO:0008006" key="4">
    <source>
        <dbReference type="Google" id="ProtNLM"/>
    </source>
</evidence>
<feature type="chain" id="PRO_5043315822" description="Secreted protein" evidence="1">
    <location>
        <begin position="18"/>
        <end position="259"/>
    </location>
</feature>
<keyword evidence="3" id="KW-1185">Reference proteome</keyword>
<evidence type="ECO:0000313" key="2">
    <source>
        <dbReference type="EMBL" id="GIX97344.1"/>
    </source>
</evidence>
<keyword evidence="1" id="KW-0732">Signal</keyword>
<dbReference type="AlphaFoldDB" id="A0AAV4PJP7"/>
<protein>
    <recommendedName>
        <fullName evidence="4">Secreted protein</fullName>
    </recommendedName>
</protein>
<accession>A0AAV4PJP7</accession>
<dbReference type="EMBL" id="BPLQ01003027">
    <property type="protein sequence ID" value="GIX97344.1"/>
    <property type="molecule type" value="Genomic_DNA"/>
</dbReference>
<feature type="signal peptide" evidence="1">
    <location>
        <begin position="1"/>
        <end position="17"/>
    </location>
</feature>